<dbReference type="EMBL" id="VLLN01000012">
    <property type="protein sequence ID" value="TWJ18920.1"/>
    <property type="molecule type" value="Genomic_DNA"/>
</dbReference>
<gene>
    <name evidence="1" type="ORF">JN12_02135</name>
</gene>
<dbReference type="RefSeq" id="WP_145022433.1">
    <property type="nucleotide sequence ID" value="NZ_VLLN01000012.1"/>
</dbReference>
<dbReference type="Proteomes" id="UP000319449">
    <property type="component" value="Unassembled WGS sequence"/>
</dbReference>
<name>A0A562VM00_9BACT</name>
<dbReference type="AlphaFoldDB" id="A0A562VM00"/>
<protein>
    <submittedName>
        <fullName evidence="1">Uncharacterized protein</fullName>
    </submittedName>
</protein>
<comment type="caution">
    <text evidence="1">The sequence shown here is derived from an EMBL/GenBank/DDBJ whole genome shotgun (WGS) entry which is preliminary data.</text>
</comment>
<sequence>MLQAREEKVVFSELSELCKLPGYAHAIAYFCYRENIVAYDDKMTAKDMAHLFSLTRIIRTEISTLIGLLIQVDIDYSLPPPVILQEYITRTETLLEEMHKAIAGALFVGLDPKTAIERGFNPFTFGDALREPIFYSGESAYSFQYRDFSPRKYASDDDWLISNKGFSIQEAKNVVQK</sequence>
<accession>A0A562VM00</accession>
<organism evidence="1 2">
    <name type="scientific">Geobacter argillaceus</name>
    <dbReference type="NCBI Taxonomy" id="345631"/>
    <lineage>
        <taxon>Bacteria</taxon>
        <taxon>Pseudomonadati</taxon>
        <taxon>Thermodesulfobacteriota</taxon>
        <taxon>Desulfuromonadia</taxon>
        <taxon>Geobacterales</taxon>
        <taxon>Geobacteraceae</taxon>
        <taxon>Geobacter</taxon>
    </lineage>
</organism>
<evidence type="ECO:0000313" key="1">
    <source>
        <dbReference type="EMBL" id="TWJ18920.1"/>
    </source>
</evidence>
<keyword evidence="2" id="KW-1185">Reference proteome</keyword>
<evidence type="ECO:0000313" key="2">
    <source>
        <dbReference type="Proteomes" id="UP000319449"/>
    </source>
</evidence>
<dbReference type="OrthoDB" id="1551443at2"/>
<reference evidence="1 2" key="1">
    <citation type="submission" date="2019-07" db="EMBL/GenBank/DDBJ databases">
        <title>Genomic Encyclopedia of Archaeal and Bacterial Type Strains, Phase II (KMG-II): from individual species to whole genera.</title>
        <authorList>
            <person name="Goeker M."/>
        </authorList>
    </citation>
    <scope>NUCLEOTIDE SEQUENCE [LARGE SCALE GENOMIC DNA]</scope>
    <source>
        <strain evidence="1 2">ATCC BAA-1139</strain>
    </source>
</reference>
<proteinExistence type="predicted"/>